<evidence type="ECO:0000313" key="3">
    <source>
        <dbReference type="Proteomes" id="UP000184330"/>
    </source>
</evidence>
<feature type="compositionally biased region" description="Basic and acidic residues" evidence="1">
    <location>
        <begin position="119"/>
        <end position="142"/>
    </location>
</feature>
<reference evidence="2 3" key="1">
    <citation type="submission" date="2016-03" db="EMBL/GenBank/DDBJ databases">
        <authorList>
            <person name="Ploux O."/>
        </authorList>
    </citation>
    <scope>NUCLEOTIDE SEQUENCE [LARGE SCALE GENOMIC DNA]</scope>
    <source>
        <strain evidence="2 3">UAMH 11012</strain>
    </source>
</reference>
<keyword evidence="3" id="KW-1185">Reference proteome</keyword>
<feature type="region of interest" description="Disordered" evidence="1">
    <location>
        <begin position="101"/>
        <end position="201"/>
    </location>
</feature>
<feature type="compositionally biased region" description="Polar residues" evidence="1">
    <location>
        <begin position="18"/>
        <end position="30"/>
    </location>
</feature>
<dbReference type="EMBL" id="FJOG01000020">
    <property type="protein sequence ID" value="CZR62105.1"/>
    <property type="molecule type" value="Genomic_DNA"/>
</dbReference>
<dbReference type="OrthoDB" id="10636835at2759"/>
<gene>
    <name evidence="2" type="ORF">PAC_12002</name>
</gene>
<feature type="region of interest" description="Disordered" evidence="1">
    <location>
        <begin position="1"/>
        <end position="89"/>
    </location>
</feature>
<dbReference type="AlphaFoldDB" id="A0A1L7XAR4"/>
<feature type="compositionally biased region" description="Basic and acidic residues" evidence="1">
    <location>
        <begin position="49"/>
        <end position="61"/>
    </location>
</feature>
<organism evidence="2 3">
    <name type="scientific">Phialocephala subalpina</name>
    <dbReference type="NCBI Taxonomy" id="576137"/>
    <lineage>
        <taxon>Eukaryota</taxon>
        <taxon>Fungi</taxon>
        <taxon>Dikarya</taxon>
        <taxon>Ascomycota</taxon>
        <taxon>Pezizomycotina</taxon>
        <taxon>Leotiomycetes</taxon>
        <taxon>Helotiales</taxon>
        <taxon>Mollisiaceae</taxon>
        <taxon>Phialocephala</taxon>
        <taxon>Phialocephala fortinii species complex</taxon>
    </lineage>
</organism>
<evidence type="ECO:0000313" key="2">
    <source>
        <dbReference type="EMBL" id="CZR62105.1"/>
    </source>
</evidence>
<feature type="compositionally biased region" description="Polar residues" evidence="1">
    <location>
        <begin position="72"/>
        <end position="81"/>
    </location>
</feature>
<dbReference type="Proteomes" id="UP000184330">
    <property type="component" value="Unassembled WGS sequence"/>
</dbReference>
<accession>A0A1L7XAR4</accession>
<sequence length="225" mass="24043">MSDSSQAQAESSTATPSNQPLTINTEANRTSSPSSLEHHSSAAWPTDSPTRDVKGKGKAVEVTDVTDDTEGDISSATSTPTVVGIEPEEMLNMNDTPLIFERTESEGPLENESSVAEAEPQKQVEETKPPVAKTEWKEESSENKAYLEGYNGLPGPEGKLSCGQNGPVNPELNRGAKSGREARRSRGPRAEATSDVTLQSKKRVTAALEVAENAIKPQTDPSHRS</sequence>
<feature type="compositionally biased region" description="Low complexity" evidence="1">
    <location>
        <begin position="1"/>
        <end position="17"/>
    </location>
</feature>
<protein>
    <submittedName>
        <fullName evidence="2">Uncharacterized protein</fullName>
    </submittedName>
</protein>
<evidence type="ECO:0000256" key="1">
    <source>
        <dbReference type="SAM" id="MobiDB-lite"/>
    </source>
</evidence>
<name>A0A1L7XAR4_9HELO</name>
<proteinExistence type="predicted"/>